<dbReference type="RefSeq" id="WP_097155180.1">
    <property type="nucleotide sequence ID" value="NZ_OBEL01000005.1"/>
</dbReference>
<protein>
    <recommendedName>
        <fullName evidence="3">2,4-dihydroxyhept-2-ene-1,7-dioic acid aldolase</fullName>
    </recommendedName>
</protein>
<keyword evidence="2" id="KW-1185">Reference proteome</keyword>
<sequence>MYAITARAETEFASKYLQQLCKHFAHKVPSTYDETSGKVEFPMGDCTMQATSGVLTVTCHSEERDGVTQMGQIIDKHLERFAWKEKLELTWENTESAVQEA</sequence>
<dbReference type="PIRSF" id="PIRSF028291">
    <property type="entry name" value="UCP028291"/>
    <property type="match status" value="1"/>
</dbReference>
<evidence type="ECO:0000313" key="2">
    <source>
        <dbReference type="Proteomes" id="UP000219439"/>
    </source>
</evidence>
<dbReference type="Proteomes" id="UP000219439">
    <property type="component" value="Unassembled WGS sequence"/>
</dbReference>
<dbReference type="OrthoDB" id="9806511at2"/>
<proteinExistence type="predicted"/>
<reference evidence="1 2" key="1">
    <citation type="submission" date="2017-09" db="EMBL/GenBank/DDBJ databases">
        <authorList>
            <person name="Ehlers B."/>
            <person name="Leendertz F.H."/>
        </authorList>
    </citation>
    <scope>NUCLEOTIDE SEQUENCE [LARGE SCALE GENOMIC DNA]</scope>
    <source>
        <strain evidence="1 2">DSM 18289</strain>
    </source>
</reference>
<evidence type="ECO:0008006" key="3">
    <source>
        <dbReference type="Google" id="ProtNLM"/>
    </source>
</evidence>
<accession>A0A285PH52</accession>
<gene>
    <name evidence="1" type="ORF">SAMN06265368_3720</name>
</gene>
<name>A0A285PH52_9HYPH</name>
<dbReference type="Pfam" id="PF09981">
    <property type="entry name" value="DUF2218"/>
    <property type="match status" value="1"/>
</dbReference>
<evidence type="ECO:0000313" key="1">
    <source>
        <dbReference type="EMBL" id="SNZ20613.1"/>
    </source>
</evidence>
<dbReference type="AlphaFoldDB" id="A0A285PH52"/>
<organism evidence="1 2">
    <name type="scientific">Cohaesibacter gelatinilyticus</name>
    <dbReference type="NCBI Taxonomy" id="372072"/>
    <lineage>
        <taxon>Bacteria</taxon>
        <taxon>Pseudomonadati</taxon>
        <taxon>Pseudomonadota</taxon>
        <taxon>Alphaproteobacteria</taxon>
        <taxon>Hyphomicrobiales</taxon>
        <taxon>Cohaesibacteraceae</taxon>
    </lineage>
</organism>
<dbReference type="InterPro" id="IPR014543">
    <property type="entry name" value="UCP028291"/>
</dbReference>
<dbReference type="Gene3D" id="3.30.310.50">
    <property type="entry name" value="Alpha-D-phosphohexomutase, C-terminal domain"/>
    <property type="match status" value="1"/>
</dbReference>
<dbReference type="EMBL" id="OBEL01000005">
    <property type="protein sequence ID" value="SNZ20613.1"/>
    <property type="molecule type" value="Genomic_DNA"/>
</dbReference>